<dbReference type="InterPro" id="IPR017927">
    <property type="entry name" value="FAD-bd_FR_type"/>
</dbReference>
<feature type="binding site" evidence="6">
    <location>
        <position position="120"/>
    </location>
    <ligand>
        <name>FAD</name>
        <dbReference type="ChEBI" id="CHEBI:57692"/>
    </ligand>
</feature>
<dbReference type="Gene3D" id="2.40.30.10">
    <property type="entry name" value="Translation factors"/>
    <property type="match status" value="1"/>
</dbReference>
<dbReference type="InterPro" id="IPR001834">
    <property type="entry name" value="CBR-like"/>
</dbReference>
<proteinExistence type="predicted"/>
<organism evidence="9 10">
    <name type="scientific">Trypanosoma vivax (strain Y486)</name>
    <dbReference type="NCBI Taxonomy" id="1055687"/>
    <lineage>
        <taxon>Eukaryota</taxon>
        <taxon>Discoba</taxon>
        <taxon>Euglenozoa</taxon>
        <taxon>Kinetoplastea</taxon>
        <taxon>Metakinetoplastina</taxon>
        <taxon>Trypanosomatida</taxon>
        <taxon>Trypanosomatidae</taxon>
        <taxon>Trypanosoma</taxon>
        <taxon>Duttonella</taxon>
    </lineage>
</organism>
<dbReference type="PANTHER" id="PTHR19370">
    <property type="entry name" value="NADH-CYTOCHROME B5 REDUCTASE"/>
    <property type="match status" value="1"/>
</dbReference>
<dbReference type="InterPro" id="IPR039261">
    <property type="entry name" value="FNR_nucleotide-bd"/>
</dbReference>
<gene>
    <name evidence="9" type="ORF">TvY486_0013260</name>
</gene>
<dbReference type="EMBL" id="CAEX01001567">
    <property type="protein sequence ID" value="CCD18630.1"/>
    <property type="molecule type" value="Genomic_DNA"/>
</dbReference>
<evidence type="ECO:0000259" key="8">
    <source>
        <dbReference type="PROSITE" id="PS51384"/>
    </source>
</evidence>
<evidence type="ECO:0000256" key="7">
    <source>
        <dbReference type="SAM" id="SignalP"/>
    </source>
</evidence>
<dbReference type="Gene3D" id="3.40.50.80">
    <property type="entry name" value="Nucleotide-binding domain of ferredoxin-NADP reductase (FNR) module"/>
    <property type="match status" value="1"/>
</dbReference>
<dbReference type="VEuPathDB" id="TriTrypDB:TvY486_0013260"/>
<feature type="binding site" evidence="6">
    <location>
        <position position="94"/>
    </location>
    <ligand>
        <name>FAD</name>
        <dbReference type="ChEBI" id="CHEBI:57692"/>
    </ligand>
</feature>
<reference evidence="9 10" key="1">
    <citation type="journal article" date="2012" name="Proc. Natl. Acad. Sci. U.S.A.">
        <title>Antigenic diversity is generated by distinct evolutionary mechanisms in African trypanosome species.</title>
        <authorList>
            <person name="Jackson A.P."/>
            <person name="Berry A."/>
            <person name="Aslett M."/>
            <person name="Allison H.C."/>
            <person name="Burton P."/>
            <person name="Vavrova-Anderson J."/>
            <person name="Brown R."/>
            <person name="Browne H."/>
            <person name="Corton N."/>
            <person name="Hauser H."/>
            <person name="Gamble J."/>
            <person name="Gilderthorp R."/>
            <person name="Marcello L."/>
            <person name="McQuillan J."/>
            <person name="Otto T.D."/>
            <person name="Quail M.A."/>
            <person name="Sanders M.J."/>
            <person name="van Tonder A."/>
            <person name="Ginger M.L."/>
            <person name="Field M.C."/>
            <person name="Barry J.D."/>
            <person name="Hertz-Fowler C."/>
            <person name="Berriman M."/>
        </authorList>
    </citation>
    <scope>NUCLEOTIDE SEQUENCE</scope>
    <source>
        <strain evidence="9 10">Y486</strain>
    </source>
</reference>
<sequence>MVRFISAFAPAFAAGAAWGMWRPQNTVAECATAKSPFTMDEFRAFKLLSCRYESQDTRRLFFGLESTTTPFVIPVISCVVAKVTDKDGKDVMYPLTPITGNNKKGHFEVIVKKTAKDKVSSHLFQMRTGDELLMKGPFQKLAYKPNMWDSVGMLASSTGVAPMYQLLQEILENPKDKTHATLIYANNRREDILLANELKAMQETYKNFNLYLTLVEAPKRWLGGIGRINEAMIQTFMPKPSDKQFTILVAGPPEMLAELAGDKVFEEGKRPHQGPLLGLLKEMGYKEDQVFKL</sequence>
<keyword evidence="4 6" id="KW-0274">FAD</keyword>
<dbReference type="Pfam" id="PF00970">
    <property type="entry name" value="FAD_binding_6"/>
    <property type="match status" value="1"/>
</dbReference>
<evidence type="ECO:0000256" key="2">
    <source>
        <dbReference type="ARBA" id="ARBA00012011"/>
    </source>
</evidence>
<evidence type="ECO:0000313" key="10">
    <source>
        <dbReference type="Proteomes" id="UP000009027"/>
    </source>
</evidence>
<feature type="binding site" evidence="6">
    <location>
        <position position="110"/>
    </location>
    <ligand>
        <name>FAD</name>
        <dbReference type="ChEBI" id="CHEBI:57692"/>
    </ligand>
</feature>
<dbReference type="SUPFAM" id="SSF63380">
    <property type="entry name" value="Riboflavin synthase domain-like"/>
    <property type="match status" value="1"/>
</dbReference>
<feature type="binding site" evidence="6">
    <location>
        <position position="112"/>
    </location>
    <ligand>
        <name>FAD</name>
        <dbReference type="ChEBI" id="CHEBI:57692"/>
    </ligand>
</feature>
<name>F9WM79_TRYVY</name>
<dbReference type="FunFam" id="3.40.50.80:FF:000009">
    <property type="entry name" value="NADH-cytochrome b5 reductase"/>
    <property type="match status" value="1"/>
</dbReference>
<dbReference type="Pfam" id="PF00175">
    <property type="entry name" value="NAD_binding_1"/>
    <property type="match status" value="1"/>
</dbReference>
<dbReference type="InterPro" id="IPR017938">
    <property type="entry name" value="Riboflavin_synthase-like_b-brl"/>
</dbReference>
<dbReference type="SUPFAM" id="SSF52343">
    <property type="entry name" value="Ferredoxin reductase-like, C-terminal NADP-linked domain"/>
    <property type="match status" value="1"/>
</dbReference>
<evidence type="ECO:0000256" key="6">
    <source>
        <dbReference type="PIRSR" id="PIRSR601834-1"/>
    </source>
</evidence>
<dbReference type="Proteomes" id="UP000009027">
    <property type="component" value="Unassembled WGS sequence"/>
</dbReference>
<feature type="signal peptide" evidence="7">
    <location>
        <begin position="1"/>
        <end position="19"/>
    </location>
</feature>
<comment type="cofactor">
    <cofactor evidence="1 6">
        <name>FAD</name>
        <dbReference type="ChEBI" id="CHEBI:57692"/>
    </cofactor>
</comment>
<keyword evidence="5" id="KW-0560">Oxidoreductase</keyword>
<dbReference type="EC" id="1.6.2.2" evidence="2"/>
<feature type="binding site" evidence="6">
    <location>
        <position position="119"/>
    </location>
    <ligand>
        <name>FAD</name>
        <dbReference type="ChEBI" id="CHEBI:57692"/>
    </ligand>
</feature>
<feature type="binding site" evidence="6">
    <location>
        <position position="118"/>
    </location>
    <ligand>
        <name>FAD</name>
        <dbReference type="ChEBI" id="CHEBI:57692"/>
    </ligand>
</feature>
<evidence type="ECO:0000256" key="3">
    <source>
        <dbReference type="ARBA" id="ARBA00022630"/>
    </source>
</evidence>
<evidence type="ECO:0000256" key="5">
    <source>
        <dbReference type="ARBA" id="ARBA00023002"/>
    </source>
</evidence>
<dbReference type="AlphaFoldDB" id="F9WM79"/>
<dbReference type="PROSITE" id="PS51384">
    <property type="entry name" value="FAD_FR"/>
    <property type="match status" value="1"/>
</dbReference>
<evidence type="ECO:0000313" key="9">
    <source>
        <dbReference type="EMBL" id="CCD18630.1"/>
    </source>
</evidence>
<dbReference type="GO" id="GO:0090524">
    <property type="term" value="F:cytochrome-b5 reductase activity, acting on NADH"/>
    <property type="evidence" value="ECO:0007669"/>
    <property type="project" value="UniProtKB-EC"/>
</dbReference>
<protein>
    <recommendedName>
        <fullName evidence="2">cytochrome-b5 reductase</fullName>
        <ecNumber evidence="2">1.6.2.2</ecNumber>
    </recommendedName>
</protein>
<dbReference type="InterPro" id="IPR001433">
    <property type="entry name" value="OxRdtase_FAD/NAD-bd"/>
</dbReference>
<dbReference type="PANTHER" id="PTHR19370:SF171">
    <property type="entry name" value="NADH-CYTOCHROME B5 REDUCTASE 2"/>
    <property type="match status" value="1"/>
</dbReference>
<dbReference type="InterPro" id="IPR008333">
    <property type="entry name" value="Cbr1-like_FAD-bd_dom"/>
</dbReference>
<dbReference type="PRINTS" id="PR00406">
    <property type="entry name" value="CYTB5RDTASE"/>
</dbReference>
<accession>F9WM79</accession>
<feature type="domain" description="FAD-binding FR-type" evidence="8">
    <location>
        <begin position="40"/>
        <end position="144"/>
    </location>
</feature>
<evidence type="ECO:0000256" key="4">
    <source>
        <dbReference type="ARBA" id="ARBA00022827"/>
    </source>
</evidence>
<feature type="chain" id="PRO_5003394894" description="cytochrome-b5 reductase" evidence="7">
    <location>
        <begin position="20"/>
        <end position="293"/>
    </location>
</feature>
<keyword evidence="7" id="KW-0732">Signal</keyword>
<keyword evidence="3 6" id="KW-0285">Flavoprotein</keyword>
<keyword evidence="10" id="KW-1185">Reference proteome</keyword>
<evidence type="ECO:0000256" key="1">
    <source>
        <dbReference type="ARBA" id="ARBA00001974"/>
    </source>
</evidence>
<dbReference type="CDD" id="cd06183">
    <property type="entry name" value="cyt_b5_reduct_like"/>
    <property type="match status" value="1"/>
</dbReference>